<keyword evidence="1" id="KW-1003">Cell membrane</keyword>
<feature type="transmembrane region" description="Helical" evidence="3">
    <location>
        <begin position="608"/>
        <end position="634"/>
    </location>
</feature>
<comment type="subcellular location">
    <subcellularLocation>
        <location evidence="1">Cell inner membrane</location>
        <topology evidence="1">Multi-pass membrane protein</topology>
    </subcellularLocation>
</comment>
<keyword evidence="3" id="KW-1133">Transmembrane helix</keyword>
<feature type="transmembrane region" description="Helical" evidence="3">
    <location>
        <begin position="152"/>
        <end position="169"/>
    </location>
</feature>
<feature type="transmembrane region" description="Helical" evidence="3">
    <location>
        <begin position="98"/>
        <end position="116"/>
    </location>
</feature>
<reference evidence="5 6" key="1">
    <citation type="submission" date="2020-08" db="EMBL/GenBank/DDBJ databases">
        <title>Genomic Encyclopedia of Type Strains, Phase IV (KMG-IV): sequencing the most valuable type-strain genomes for metagenomic binning, comparative biology and taxonomic classification.</title>
        <authorList>
            <person name="Goeker M."/>
        </authorList>
    </citation>
    <scope>NUCLEOTIDE SEQUENCE [LARGE SCALE GENOMIC DNA]</scope>
    <source>
        <strain evidence="5 6">DSM 15743</strain>
    </source>
</reference>
<organism evidence="5 6">
    <name type="scientific">Microvirga flocculans</name>
    <dbReference type="NCBI Taxonomy" id="217168"/>
    <lineage>
        <taxon>Bacteria</taxon>
        <taxon>Pseudomonadati</taxon>
        <taxon>Pseudomonadota</taxon>
        <taxon>Alphaproteobacteria</taxon>
        <taxon>Hyphomicrobiales</taxon>
        <taxon>Methylobacteriaceae</taxon>
        <taxon>Microvirga</taxon>
    </lineage>
</organism>
<dbReference type="InterPro" id="IPR010656">
    <property type="entry name" value="DctM"/>
</dbReference>
<feature type="transmembrane region" description="Helical" evidence="3">
    <location>
        <begin position="684"/>
        <end position="710"/>
    </location>
</feature>
<keyword evidence="1" id="KW-0813">Transport</keyword>
<evidence type="ECO:0000256" key="3">
    <source>
        <dbReference type="SAM" id="Phobius"/>
    </source>
</evidence>
<dbReference type="EMBL" id="JACIDC010000009">
    <property type="protein sequence ID" value="MBB4041036.1"/>
    <property type="molecule type" value="Genomic_DNA"/>
</dbReference>
<dbReference type="PANTHER" id="PTHR43849:SF2">
    <property type="entry name" value="BLL3936 PROTEIN"/>
    <property type="match status" value="1"/>
</dbReference>
<feature type="region of interest" description="Disordered" evidence="2">
    <location>
        <begin position="1"/>
        <end position="23"/>
    </location>
</feature>
<feature type="transmembrane region" description="Helical" evidence="3">
    <location>
        <begin position="249"/>
        <end position="271"/>
    </location>
</feature>
<dbReference type="Proteomes" id="UP000519439">
    <property type="component" value="Unassembled WGS sequence"/>
</dbReference>
<keyword evidence="6" id="KW-1185">Reference proteome</keyword>
<feature type="transmembrane region" description="Helical" evidence="3">
    <location>
        <begin position="472"/>
        <end position="503"/>
    </location>
</feature>
<dbReference type="NCBIfam" id="TIGR02123">
    <property type="entry name" value="TRAP_fused"/>
    <property type="match status" value="1"/>
</dbReference>
<dbReference type="PANTHER" id="PTHR43849">
    <property type="entry name" value="BLL3936 PROTEIN"/>
    <property type="match status" value="1"/>
</dbReference>
<feature type="transmembrane region" description="Helical" evidence="3">
    <location>
        <begin position="646"/>
        <end position="664"/>
    </location>
</feature>
<feature type="transmembrane region" description="Helical" evidence="3">
    <location>
        <begin position="566"/>
        <end position="588"/>
    </location>
</feature>
<name>A0A7W6IH28_9HYPH</name>
<feature type="transmembrane region" description="Helical" evidence="3">
    <location>
        <begin position="531"/>
        <end position="554"/>
    </location>
</feature>
<keyword evidence="3" id="KW-0472">Membrane</keyword>
<feature type="transmembrane region" description="Helical" evidence="3">
    <location>
        <begin position="122"/>
        <end position="140"/>
    </location>
</feature>
<dbReference type="InterPro" id="IPR011853">
    <property type="entry name" value="TRAP_DctM-Dct_fused"/>
</dbReference>
<sequence>MSQGTNTSELAQMEAPSESINPEHGLPESFGEGFLGRLLFWVAVAFSTFQIITSFGIPLDQPFVAGLSLTHLFTAAMTAWAAWLVALAVRRRGLADGVLAWLAIAAAFGLVLWFGGSLPSQVVRALHVGFLCLVAGAMVANHRAGSSVTRAIGWLVGLAGFGVGLYHWALYNELVIRAGELTTADLVVGIAALAIIVYLVWRVMGPALPIVAGLFLSYCLFGHLLPAPLDHRGYSLDQVIEHMSFGTEGIYATPTLVSATYIFLFILFGAFMEKAGVIDFFNDISMAVFGDKQGGPGKVCVASSALMGTVSGSGVANVVASGQFTIPLMKRFGFPSAFAGGVEATSSMGGQIMPPVMGAVAFIMAETIDVPYSKIVEAAIIPAVLYFAACYLAVHLEAGKRNLRGLPKAELPNAWSELKKNWFLITPLGVLVYLLFAGYTPLFAGAVGLSLTVALILGTAIVAGLGTPALRVAFWIGLALVSAYSLASTVTLVVLVVAALSLWNAFTGRGRTTLKACVDAMADGARQALPVGLACAVVGIVIGTMTLTGLGTIVGTWMISIGKENIFAALVLTMIFSLILGMGIPTIPNYIITSSLAAPILLQLDVPLIVSHMFVFYFGIMADLTPPVALAAFAAAPMAKESGLKIGIQAIRIALPGFVIPYMAVYDPTLMLQPVPGLEGAAYWFAVVYIVLKASLAMVLWGVAAVGFFLRPLSWWERIWATLAAGFLVAAIPLTDEIGFVLSILFVGFHLWQSRRAANLAIGR</sequence>
<feature type="domain" description="TRAP C4-dicarboxylate transport system permease DctM subunit" evidence="4">
    <location>
        <begin position="195"/>
        <end position="666"/>
    </location>
</feature>
<dbReference type="GO" id="GO:0022857">
    <property type="term" value="F:transmembrane transporter activity"/>
    <property type="evidence" value="ECO:0007669"/>
    <property type="project" value="UniProtKB-UniRule"/>
</dbReference>
<dbReference type="Pfam" id="PF06808">
    <property type="entry name" value="DctM"/>
    <property type="match status" value="1"/>
</dbReference>
<feature type="transmembrane region" description="Helical" evidence="3">
    <location>
        <begin position="63"/>
        <end position="86"/>
    </location>
</feature>
<feature type="transmembrane region" description="Helical" evidence="3">
    <location>
        <begin position="422"/>
        <end position="440"/>
    </location>
</feature>
<protein>
    <submittedName>
        <fullName evidence="5">TRAP transporter 4TM/12TM fusion protein</fullName>
    </submittedName>
</protein>
<dbReference type="RefSeq" id="WP_027316393.1">
    <property type="nucleotide sequence ID" value="NZ_JACIDC010000009.1"/>
</dbReference>
<feature type="compositionally biased region" description="Polar residues" evidence="2">
    <location>
        <begin position="1"/>
        <end position="10"/>
    </location>
</feature>
<feature type="transmembrane region" description="Helical" evidence="3">
    <location>
        <begin position="446"/>
        <end position="465"/>
    </location>
</feature>
<dbReference type="AlphaFoldDB" id="A0A7W6IH28"/>
<dbReference type="GO" id="GO:0005886">
    <property type="term" value="C:plasma membrane"/>
    <property type="evidence" value="ECO:0007669"/>
    <property type="project" value="UniProtKB-SubCell"/>
</dbReference>
<evidence type="ECO:0000256" key="1">
    <source>
        <dbReference type="RuleBase" id="RU369079"/>
    </source>
</evidence>
<feature type="transmembrane region" description="Helical" evidence="3">
    <location>
        <begin position="722"/>
        <end position="749"/>
    </location>
</feature>
<feature type="transmembrane region" description="Helical" evidence="3">
    <location>
        <begin position="208"/>
        <end position="229"/>
    </location>
</feature>
<keyword evidence="3" id="KW-0812">Transmembrane</keyword>
<proteinExistence type="predicted"/>
<keyword evidence="1" id="KW-0997">Cell inner membrane</keyword>
<evidence type="ECO:0000256" key="2">
    <source>
        <dbReference type="SAM" id="MobiDB-lite"/>
    </source>
</evidence>
<feature type="transmembrane region" description="Helical" evidence="3">
    <location>
        <begin position="375"/>
        <end position="394"/>
    </location>
</feature>
<evidence type="ECO:0000313" key="5">
    <source>
        <dbReference type="EMBL" id="MBB4041036.1"/>
    </source>
</evidence>
<evidence type="ECO:0000313" key="6">
    <source>
        <dbReference type="Proteomes" id="UP000519439"/>
    </source>
</evidence>
<evidence type="ECO:0000259" key="4">
    <source>
        <dbReference type="Pfam" id="PF06808"/>
    </source>
</evidence>
<accession>A0A7W6IH28</accession>
<gene>
    <name evidence="5" type="ORF">GGR34_002699</name>
</gene>
<comment type="function">
    <text evidence="1">Part of the tripartite ATP-independent periplasmic (TRAP) transport system.</text>
</comment>
<comment type="caution">
    <text evidence="5">The sequence shown here is derived from an EMBL/GenBank/DDBJ whole genome shotgun (WGS) entry which is preliminary data.</text>
</comment>
<feature type="transmembrane region" description="Helical" evidence="3">
    <location>
        <begin position="38"/>
        <end position="57"/>
    </location>
</feature>
<feature type="transmembrane region" description="Helical" evidence="3">
    <location>
        <begin position="181"/>
        <end position="201"/>
    </location>
</feature>